<dbReference type="Proteomes" id="UP001157938">
    <property type="component" value="Unassembled WGS sequence"/>
</dbReference>
<gene>
    <name evidence="2" type="ORF">PFR001_LOCUS6837</name>
    <name evidence="3" type="ORF">PFR002_LOCUS7099</name>
</gene>
<dbReference type="Proteomes" id="UP001159659">
    <property type="component" value="Unassembled WGS sequence"/>
</dbReference>
<feature type="compositionally biased region" description="Basic and acidic residues" evidence="1">
    <location>
        <begin position="298"/>
        <end position="313"/>
    </location>
</feature>
<evidence type="ECO:0000256" key="1">
    <source>
        <dbReference type="SAM" id="MobiDB-lite"/>
    </source>
</evidence>
<evidence type="ECO:0000313" key="5">
    <source>
        <dbReference type="Proteomes" id="UP001159659"/>
    </source>
</evidence>
<evidence type="ECO:0000313" key="3">
    <source>
        <dbReference type="EMBL" id="CAI5733147.1"/>
    </source>
</evidence>
<organism evidence="3 5">
    <name type="scientific">Peronospora farinosa</name>
    <dbReference type="NCBI Taxonomy" id="134698"/>
    <lineage>
        <taxon>Eukaryota</taxon>
        <taxon>Sar</taxon>
        <taxon>Stramenopiles</taxon>
        <taxon>Oomycota</taxon>
        <taxon>Peronosporomycetes</taxon>
        <taxon>Peronosporales</taxon>
        <taxon>Peronosporaceae</taxon>
        <taxon>Peronospora</taxon>
    </lineage>
</organism>
<sequence length="809" mass="91850">MIRVSSCRYLRISCTEDDHPLFRRYYARSNRERGVKLLRCFPHCCPEHVQRCYCGTSIHVLVTFAAVVSAASQRNLVVCARFEPSRVVSLSSSLVNLVNFERIDDENQRKLQPGETISLPESLLLAEEYMTKETVWIRADREGDMKQKYQDAVLFVLNNHRFPKWLYSYNSSITRMQREMTHHLVAYVFHLTGNRSTPNEMDAIVLARHESPGFLLVSYRRSGNTSGCDLPAIDVTNSNMFAAVEIVSPGVCPSPSDDLKMNLVGRPVSETSYQKMNTIRLDTSQGQLQFSSNHRRLKQEEKGQQKMQSEARRSSVSSFIETTNDTYSWQRDTRARNCRFQEKGQHLLILWIFIQSISLSDLKISTESITEHICSHWLRAAAILRSPSPSSSRQLKTVVISFLSEIFGHQPGINSTVPFATERDTLQVPALLFFRAMSSHSVQCLLHSACSFINDETSKAELQIRFVLLVSDLYDAMGDVLQEVSAQTAGLSRRHQKSLSLPALVDDVLSLVYGQPRFHRLRSQVSALLLDQQLYVFEALNGVFQVFTAVVRERLIASATLYKTSTRLQHSFRRNRLLELWNHCWLLEPRSVNIVDASRGDCAHDMRLVDIVQIWFEFGCVDVTIKDDMSSISLRSAVSFLDHTAVAPMKLVLDGKLRLFRVLPSGVSSMIPTAGGWSIGDYTAIFLADGNALKVNFFCFAEEKAGACAHRPVDSQDLEPYIYAEVIRLRRVCISIRLEENSNHDGVTSTNLFAVVQGTTYESIYSPSSQRVDGLKLSERTVLERAVMWDEVEWEPLLEFQAESVPYIM</sequence>
<reference evidence="3" key="2">
    <citation type="submission" date="2022-12" db="EMBL/GenBank/DDBJ databases">
        <authorList>
            <person name="Webb A."/>
        </authorList>
    </citation>
    <scope>NUCLEOTIDE SEQUENCE</scope>
    <source>
        <strain evidence="3">Pf2</strain>
    </source>
</reference>
<dbReference type="AlphaFoldDB" id="A0AAV0U8I3"/>
<reference evidence="2 4" key="1">
    <citation type="submission" date="2021-11" db="EMBL/GenBank/DDBJ databases">
        <authorList>
            <person name="Islam A."/>
            <person name="Islam S."/>
            <person name="Flora M.S."/>
            <person name="Rahman M."/>
            <person name="Ziaur R.M."/>
            <person name="Epstein J.H."/>
            <person name="Hassan M."/>
            <person name="Klassen M."/>
            <person name="Woodard K."/>
            <person name="Webb A."/>
            <person name="Webby R.J."/>
            <person name="El Zowalaty M.E."/>
        </authorList>
    </citation>
    <scope>NUCLEOTIDE SEQUENCE [LARGE SCALE GENOMIC DNA]</scope>
    <source>
        <strain evidence="2">Pf1</strain>
    </source>
</reference>
<name>A0AAV0U8I3_9STRA</name>
<evidence type="ECO:0000313" key="2">
    <source>
        <dbReference type="EMBL" id="CAH0491580.1"/>
    </source>
</evidence>
<dbReference type="EMBL" id="CAKLBC010001359">
    <property type="protein sequence ID" value="CAH0491580.1"/>
    <property type="molecule type" value="Genomic_DNA"/>
</dbReference>
<evidence type="ECO:0000313" key="4">
    <source>
        <dbReference type="Proteomes" id="UP001157938"/>
    </source>
</evidence>
<protein>
    <submittedName>
        <fullName evidence="3">Uncharacterized protein</fullName>
    </submittedName>
</protein>
<feature type="region of interest" description="Disordered" evidence="1">
    <location>
        <begin position="291"/>
        <end position="315"/>
    </location>
</feature>
<proteinExistence type="predicted"/>
<keyword evidence="4" id="KW-1185">Reference proteome</keyword>
<comment type="caution">
    <text evidence="3">The sequence shown here is derived from an EMBL/GenBank/DDBJ whole genome shotgun (WGS) entry which is preliminary data.</text>
</comment>
<accession>A0AAV0U8I3</accession>
<dbReference type="EMBL" id="CANTFK010000908">
    <property type="protein sequence ID" value="CAI5733147.1"/>
    <property type="molecule type" value="Genomic_DNA"/>
</dbReference>